<dbReference type="PANTHER" id="PTHR44858:SF1">
    <property type="entry name" value="UDP-N-ACETYLGLUCOSAMINE--PEPTIDE N-ACETYLGLUCOSAMINYLTRANSFERASE SPINDLY-RELATED"/>
    <property type="match status" value="1"/>
</dbReference>
<keyword evidence="5" id="KW-1185">Reference proteome</keyword>
<protein>
    <submittedName>
        <fullName evidence="4">Tetratricopeptide repeat protein</fullName>
    </submittedName>
</protein>
<evidence type="ECO:0000256" key="3">
    <source>
        <dbReference type="PROSITE-ProRule" id="PRU00339"/>
    </source>
</evidence>
<dbReference type="Gene3D" id="1.25.40.10">
    <property type="entry name" value="Tetratricopeptide repeat domain"/>
    <property type="match status" value="2"/>
</dbReference>
<dbReference type="InterPro" id="IPR050498">
    <property type="entry name" value="Ycf3"/>
</dbReference>
<dbReference type="InterPro" id="IPR019734">
    <property type="entry name" value="TPR_rpt"/>
</dbReference>
<feature type="repeat" description="TPR" evidence="3">
    <location>
        <begin position="59"/>
        <end position="92"/>
    </location>
</feature>
<gene>
    <name evidence="4" type="ORF">MNODULE_15445</name>
</gene>
<organism evidence="4 5">
    <name type="scientific">Candidatus Manganitrophus noduliformans</name>
    <dbReference type="NCBI Taxonomy" id="2606439"/>
    <lineage>
        <taxon>Bacteria</taxon>
        <taxon>Pseudomonadati</taxon>
        <taxon>Nitrospirota</taxon>
        <taxon>Nitrospiria</taxon>
        <taxon>Candidatus Troglogloeales</taxon>
        <taxon>Candidatus Manganitrophaceae</taxon>
        <taxon>Candidatus Manganitrophus</taxon>
    </lineage>
</organism>
<evidence type="ECO:0000313" key="4">
    <source>
        <dbReference type="EMBL" id="NKE72143.1"/>
    </source>
</evidence>
<keyword evidence="2 3" id="KW-0802">TPR repeat</keyword>
<dbReference type="SUPFAM" id="SSF48452">
    <property type="entry name" value="TPR-like"/>
    <property type="match status" value="1"/>
</dbReference>
<reference evidence="4 5" key="1">
    <citation type="journal article" date="2020" name="Nature">
        <title>Bacterial chemolithoautotrophy via manganese oxidation.</title>
        <authorList>
            <person name="Yu H."/>
            <person name="Leadbetter J.R."/>
        </authorList>
    </citation>
    <scope>NUCLEOTIDE SEQUENCE [LARGE SCALE GENOMIC DNA]</scope>
    <source>
        <strain evidence="4 5">Mn-1</strain>
    </source>
</reference>
<dbReference type="AlphaFoldDB" id="A0A7X6IBZ6"/>
<keyword evidence="1" id="KW-0677">Repeat</keyword>
<dbReference type="GO" id="GO:0009279">
    <property type="term" value="C:cell outer membrane"/>
    <property type="evidence" value="ECO:0007669"/>
    <property type="project" value="TreeGrafter"/>
</dbReference>
<dbReference type="Pfam" id="PF13414">
    <property type="entry name" value="TPR_11"/>
    <property type="match status" value="2"/>
</dbReference>
<comment type="caution">
    <text evidence="4">The sequence shown here is derived from an EMBL/GenBank/DDBJ whole genome shotgun (WGS) entry which is preliminary data.</text>
</comment>
<dbReference type="GO" id="GO:0046813">
    <property type="term" value="P:receptor-mediated virion attachment to host cell"/>
    <property type="evidence" value="ECO:0007669"/>
    <property type="project" value="TreeGrafter"/>
</dbReference>
<accession>A0A7X6IBZ6</accession>
<dbReference type="EMBL" id="VTOW01000003">
    <property type="protein sequence ID" value="NKE72143.1"/>
    <property type="molecule type" value="Genomic_DNA"/>
</dbReference>
<dbReference type="SMART" id="SM00028">
    <property type="entry name" value="TPR"/>
    <property type="match status" value="4"/>
</dbReference>
<evidence type="ECO:0000256" key="1">
    <source>
        <dbReference type="ARBA" id="ARBA00022737"/>
    </source>
</evidence>
<dbReference type="Proteomes" id="UP000534783">
    <property type="component" value="Unassembled WGS sequence"/>
</dbReference>
<dbReference type="PROSITE" id="PS50293">
    <property type="entry name" value="TPR_REGION"/>
    <property type="match status" value="2"/>
</dbReference>
<dbReference type="PROSITE" id="PS50005">
    <property type="entry name" value="TPR"/>
    <property type="match status" value="2"/>
</dbReference>
<evidence type="ECO:0000256" key="2">
    <source>
        <dbReference type="ARBA" id="ARBA00022803"/>
    </source>
</evidence>
<evidence type="ECO:0000313" key="5">
    <source>
        <dbReference type="Proteomes" id="UP000534783"/>
    </source>
</evidence>
<feature type="repeat" description="TPR" evidence="3">
    <location>
        <begin position="93"/>
        <end position="126"/>
    </location>
</feature>
<name>A0A7X6IBZ6_9BACT</name>
<dbReference type="InterPro" id="IPR011990">
    <property type="entry name" value="TPR-like_helical_dom_sf"/>
</dbReference>
<sequence>MSSGIDWSDEESARRYDAVSIRDPDAEKHFNHGLELSKKDKEGALASFRKAIALSPDYAEAYYNAGVVLGNLGRPEEAAEAFRNVIRIKPERAEGYFNLGTLYGVMGRKQEAVEMLKRAVALRPAYPEAHFNLGITYVSLKNQAAALEEYKILSGIDRDRAERLFGLIYT</sequence>
<dbReference type="PANTHER" id="PTHR44858">
    <property type="entry name" value="TETRATRICOPEPTIDE REPEAT PROTEIN 6"/>
    <property type="match status" value="1"/>
</dbReference>
<proteinExistence type="predicted"/>